<dbReference type="InterPro" id="IPR036397">
    <property type="entry name" value="RNaseH_sf"/>
</dbReference>
<dbReference type="Pfam" id="PF22483">
    <property type="entry name" value="Mu-transpos_C_2"/>
    <property type="match status" value="1"/>
</dbReference>
<dbReference type="NCBIfam" id="NF033546">
    <property type="entry name" value="transpos_IS21"/>
    <property type="match status" value="1"/>
</dbReference>
<dbReference type="GO" id="GO:0015074">
    <property type="term" value="P:DNA integration"/>
    <property type="evidence" value="ECO:0007669"/>
    <property type="project" value="InterPro"/>
</dbReference>
<dbReference type="Proteomes" id="UP000320582">
    <property type="component" value="Unassembled WGS sequence"/>
</dbReference>
<dbReference type="Gene3D" id="3.30.420.10">
    <property type="entry name" value="Ribonuclease H-like superfamily/Ribonuclease H"/>
    <property type="match status" value="1"/>
</dbReference>
<dbReference type="NCBIfam" id="NF006038">
    <property type="entry name" value="PRK08181.1"/>
    <property type="match status" value="1"/>
</dbReference>
<accession>A0A543K8W2</accession>
<dbReference type="EMBL" id="VFPT01000001">
    <property type="protein sequence ID" value="TQM94074.1"/>
    <property type="molecule type" value="Genomic_DNA"/>
</dbReference>
<dbReference type="SUPFAM" id="SSF53098">
    <property type="entry name" value="Ribonuclease H-like"/>
    <property type="match status" value="1"/>
</dbReference>
<dbReference type="GO" id="GO:0003676">
    <property type="term" value="F:nucleic acid binding"/>
    <property type="evidence" value="ECO:0007669"/>
    <property type="project" value="InterPro"/>
</dbReference>
<dbReference type="SMART" id="SM00382">
    <property type="entry name" value="AAA"/>
    <property type="match status" value="1"/>
</dbReference>
<dbReference type="SUPFAM" id="SSF52540">
    <property type="entry name" value="P-loop containing nucleoside triphosphate hydrolases"/>
    <property type="match status" value="1"/>
</dbReference>
<dbReference type="EMBL" id="VFPT01000001">
    <property type="protein sequence ID" value="TQM91551.1"/>
    <property type="molecule type" value="Genomic_DNA"/>
</dbReference>
<evidence type="ECO:0000256" key="2">
    <source>
        <dbReference type="ARBA" id="ARBA00009277"/>
    </source>
</evidence>
<dbReference type="CDD" id="cd00009">
    <property type="entry name" value="AAA"/>
    <property type="match status" value="1"/>
</dbReference>
<dbReference type="PANTHER" id="PTHR35004:SF7">
    <property type="entry name" value="INTEGRASE PROTEIN"/>
    <property type="match status" value="1"/>
</dbReference>
<sequence length="773" mass="87154">MAYQSITDQQLRLYMTDLKNHSQCTSAARAGFSERTARRFDADPTPPSQRKIVHGRTVSDPLEGYWENDILPVLENDNALQAVTLLRHLQGLHPLAFPDDRIRRTLERRVRQWRALKGPERDIIFRQTPEPGYMAQSDFTHAAELEVTIAGAPFPHLLYHFAMVYSRWEHVGVVLGGESFTALAENLQQALWALGGVPQNHRTDSLSAAFRNLTRDECEDITKRYEAFVGHYGMDASRNNRGEAHENGAVESQNRHLKKAIAQALILRGSRDFASVAEYRRFIDMLVARRNRQRMEAVEVEQLHLKPLPPRRTTDYTEVIVPVTRMGGFRVKSIFYSAPSQLIGQRLRIHLYDDRLDAFLGSTLVATHPRGRGRNDGHRVHVINYHHVIHALKRKPQALWSSIYRDSLFPRTEYAQAWEVLQHSLPRRDACRRMVALLFIAHDQACEAELARLLADDLGSGLIPDPKTLATQLTPKHAAKGCCGFSSVAGQLRCAAGGTRMTSREIDIHTLPSMLSALRLPSFHKLWQEIATRADTEGWPAARFLAVLAEYELAERDMRRMRRHLNESQLPAGKTLATFDFKALPTLPRARVEALAAGDWLDGGANLIAIGNSGTGKTHILCAIGHALIEAGHRVFYTRTSDLVQRLQAARRDLVLEAALAKLDKFDLIILDDITYAHKDQAETGVLFELIARRYEYRSIAIAANQPFSGWDQIFPDKAMTVAAIDRLVHHASILEMNAQSFRQRSAAANMKMQNEASATTKNDNQEEGKNLT</sequence>
<dbReference type="InterPro" id="IPR047661">
    <property type="entry name" value="IstB"/>
</dbReference>
<dbReference type="NCBIfam" id="NF038214">
    <property type="entry name" value="IS21_help_AAA"/>
    <property type="match status" value="1"/>
</dbReference>
<evidence type="ECO:0000259" key="4">
    <source>
        <dbReference type="PROSITE" id="PS50994"/>
    </source>
</evidence>
<evidence type="ECO:0000256" key="1">
    <source>
        <dbReference type="ARBA" id="ARBA00008059"/>
    </source>
</evidence>
<dbReference type="Pfam" id="PF01695">
    <property type="entry name" value="IstB_IS21"/>
    <property type="match status" value="1"/>
</dbReference>
<feature type="region of interest" description="Disordered" evidence="3">
    <location>
        <begin position="746"/>
        <end position="773"/>
    </location>
</feature>
<dbReference type="InterPro" id="IPR012337">
    <property type="entry name" value="RNaseH-like_sf"/>
</dbReference>
<dbReference type="InterPro" id="IPR003593">
    <property type="entry name" value="AAA+_ATPase"/>
</dbReference>
<dbReference type="EMBL" id="VFPT01000001">
    <property type="protein sequence ID" value="TQM91483.1"/>
    <property type="molecule type" value="Genomic_DNA"/>
</dbReference>
<proteinExistence type="inferred from homology"/>
<dbReference type="InterPro" id="IPR002611">
    <property type="entry name" value="IstB_ATP-bd"/>
</dbReference>
<evidence type="ECO:0000313" key="6">
    <source>
        <dbReference type="EMBL" id="TQM91551.1"/>
    </source>
</evidence>
<name>A0A543K8W2_9RHOB</name>
<comment type="caution">
    <text evidence="5">The sequence shown here is derived from an EMBL/GenBank/DDBJ whole genome shotgun (WGS) entry which is preliminary data.</text>
</comment>
<feature type="compositionally biased region" description="Polar residues" evidence="3">
    <location>
        <begin position="752"/>
        <end position="763"/>
    </location>
</feature>
<evidence type="ECO:0000313" key="7">
    <source>
        <dbReference type="EMBL" id="TQM94074.1"/>
    </source>
</evidence>
<dbReference type="InterPro" id="IPR027417">
    <property type="entry name" value="P-loop_NTPase"/>
</dbReference>
<evidence type="ECO:0000313" key="8">
    <source>
        <dbReference type="Proteomes" id="UP000320582"/>
    </source>
</evidence>
<comment type="similarity">
    <text evidence="1">Belongs to the IS21/IS1162 putative ATP-binding protein family.</text>
</comment>
<evidence type="ECO:0000313" key="5">
    <source>
        <dbReference type="EMBL" id="TQM91483.1"/>
    </source>
</evidence>
<organism evidence="5 8">
    <name type="scientific">Roseinatronobacter monicus</name>
    <dbReference type="NCBI Taxonomy" id="393481"/>
    <lineage>
        <taxon>Bacteria</taxon>
        <taxon>Pseudomonadati</taxon>
        <taxon>Pseudomonadota</taxon>
        <taxon>Alphaproteobacteria</taxon>
        <taxon>Rhodobacterales</taxon>
        <taxon>Paracoccaceae</taxon>
        <taxon>Roseinatronobacter</taxon>
    </lineage>
</organism>
<comment type="similarity">
    <text evidence="2">Belongs to the transposase IS21/IS408/IS1162 family.</text>
</comment>
<protein>
    <submittedName>
        <fullName evidence="5">DNA replication protein DnaC</fullName>
    </submittedName>
</protein>
<gene>
    <name evidence="5" type="ORF">BD293_0034</name>
    <name evidence="6" type="ORF">BD293_0115</name>
    <name evidence="7" type="ORF">BD293_2731</name>
</gene>
<feature type="compositionally biased region" description="Basic and acidic residues" evidence="3">
    <location>
        <begin position="764"/>
        <end position="773"/>
    </location>
</feature>
<dbReference type="GO" id="GO:0005524">
    <property type="term" value="F:ATP binding"/>
    <property type="evidence" value="ECO:0007669"/>
    <property type="project" value="InterPro"/>
</dbReference>
<dbReference type="InterPro" id="IPR054353">
    <property type="entry name" value="IstA-like_C"/>
</dbReference>
<feature type="domain" description="Integrase catalytic" evidence="4">
    <location>
        <begin position="127"/>
        <end position="317"/>
    </location>
</feature>
<evidence type="ECO:0000256" key="3">
    <source>
        <dbReference type="SAM" id="MobiDB-lite"/>
    </source>
</evidence>
<reference evidence="5 8" key="1">
    <citation type="submission" date="2019-06" db="EMBL/GenBank/DDBJ databases">
        <title>Genomic Encyclopedia of Archaeal and Bacterial Type Strains, Phase II (KMG-II): from individual species to whole genera.</title>
        <authorList>
            <person name="Goeker M."/>
        </authorList>
    </citation>
    <scope>NUCLEOTIDE SEQUENCE [LARGE SCALE GENOMIC DNA]</scope>
    <source>
        <strain evidence="5 8">DSM 18423</strain>
    </source>
</reference>
<keyword evidence="8" id="KW-1185">Reference proteome</keyword>
<dbReference type="AlphaFoldDB" id="A0A543K8W2"/>
<dbReference type="InterPro" id="IPR001584">
    <property type="entry name" value="Integrase_cat-core"/>
</dbReference>
<dbReference type="PANTHER" id="PTHR35004">
    <property type="entry name" value="TRANSPOSASE RV3428C-RELATED"/>
    <property type="match status" value="1"/>
</dbReference>
<dbReference type="PROSITE" id="PS50994">
    <property type="entry name" value="INTEGRASE"/>
    <property type="match status" value="1"/>
</dbReference>
<dbReference type="Gene3D" id="3.40.50.300">
    <property type="entry name" value="P-loop containing nucleotide triphosphate hydrolases"/>
    <property type="match status" value="1"/>
</dbReference>